<comment type="caution">
    <text evidence="2">The sequence shown here is derived from an EMBL/GenBank/DDBJ whole genome shotgun (WGS) entry which is preliminary data.</text>
</comment>
<sequence>MVGSALEFRSTTWCAPRGEEPARWRAEEASGGGEGTRGVDAGERARTAAARLVIRLEHGWGTLAARLL</sequence>
<keyword evidence="3" id="KW-1185">Reference proteome</keyword>
<dbReference type="RefSeq" id="WP_138668413.1">
    <property type="nucleotide sequence ID" value="NZ_VCKY01000083.1"/>
</dbReference>
<reference evidence="2 3" key="1">
    <citation type="submission" date="2019-05" db="EMBL/GenBank/DDBJ databases">
        <title>Draft genome sequence of Nonomuraea turkmeniaca DSM 43926.</title>
        <authorList>
            <person name="Saricaoglu S."/>
            <person name="Isik K."/>
        </authorList>
    </citation>
    <scope>NUCLEOTIDE SEQUENCE [LARGE SCALE GENOMIC DNA]</scope>
    <source>
        <strain evidence="2 3">DSM 43926</strain>
    </source>
</reference>
<dbReference type="AlphaFoldDB" id="A0A5S4FZ56"/>
<proteinExistence type="predicted"/>
<evidence type="ECO:0000313" key="3">
    <source>
        <dbReference type="Proteomes" id="UP000309128"/>
    </source>
</evidence>
<organism evidence="2 3">
    <name type="scientific">Nonomuraea turkmeniaca</name>
    <dbReference type="NCBI Taxonomy" id="103838"/>
    <lineage>
        <taxon>Bacteria</taxon>
        <taxon>Bacillati</taxon>
        <taxon>Actinomycetota</taxon>
        <taxon>Actinomycetes</taxon>
        <taxon>Streptosporangiales</taxon>
        <taxon>Streptosporangiaceae</taxon>
        <taxon>Nonomuraea</taxon>
    </lineage>
</organism>
<evidence type="ECO:0000313" key="2">
    <source>
        <dbReference type="EMBL" id="TMR16992.1"/>
    </source>
</evidence>
<protein>
    <submittedName>
        <fullName evidence="2">Uncharacterized protein</fullName>
    </submittedName>
</protein>
<dbReference type="EMBL" id="VCKY01000083">
    <property type="protein sequence ID" value="TMR16992.1"/>
    <property type="molecule type" value="Genomic_DNA"/>
</dbReference>
<feature type="compositionally biased region" description="Basic and acidic residues" evidence="1">
    <location>
        <begin position="18"/>
        <end position="28"/>
    </location>
</feature>
<feature type="region of interest" description="Disordered" evidence="1">
    <location>
        <begin position="18"/>
        <end position="42"/>
    </location>
</feature>
<accession>A0A5S4FZ56</accession>
<gene>
    <name evidence="2" type="ORF">ETD86_24015</name>
</gene>
<name>A0A5S4FZ56_9ACTN</name>
<evidence type="ECO:0000256" key="1">
    <source>
        <dbReference type="SAM" id="MobiDB-lite"/>
    </source>
</evidence>
<dbReference type="Proteomes" id="UP000309128">
    <property type="component" value="Unassembled WGS sequence"/>
</dbReference>